<dbReference type="PANTHER" id="PTHR44858">
    <property type="entry name" value="TETRATRICOPEPTIDE REPEAT PROTEIN 6"/>
    <property type="match status" value="1"/>
</dbReference>
<dbReference type="SMART" id="SM00028">
    <property type="entry name" value="TPR"/>
    <property type="match status" value="3"/>
</dbReference>
<name>A0ABP0UEH2_9BRYO</name>
<keyword evidence="1" id="KW-0677">Repeat</keyword>
<reference evidence="4" key="1">
    <citation type="submission" date="2024-02" db="EMBL/GenBank/DDBJ databases">
        <authorList>
            <consortium name="ELIXIR-Norway"/>
            <consortium name="Elixir Norway"/>
        </authorList>
    </citation>
    <scope>NUCLEOTIDE SEQUENCE</scope>
</reference>
<organism evidence="4 5">
    <name type="scientific">Sphagnum troendelagicum</name>
    <dbReference type="NCBI Taxonomy" id="128251"/>
    <lineage>
        <taxon>Eukaryota</taxon>
        <taxon>Viridiplantae</taxon>
        <taxon>Streptophyta</taxon>
        <taxon>Embryophyta</taxon>
        <taxon>Bryophyta</taxon>
        <taxon>Sphagnophytina</taxon>
        <taxon>Sphagnopsida</taxon>
        <taxon>Sphagnales</taxon>
        <taxon>Sphagnaceae</taxon>
        <taxon>Sphagnum</taxon>
    </lineage>
</organism>
<evidence type="ECO:0008006" key="6">
    <source>
        <dbReference type="Google" id="ProtNLM"/>
    </source>
</evidence>
<dbReference type="Gene3D" id="1.25.40.10">
    <property type="entry name" value="Tetratricopeptide repeat domain"/>
    <property type="match status" value="2"/>
</dbReference>
<dbReference type="InterPro" id="IPR050498">
    <property type="entry name" value="Ycf3"/>
</dbReference>
<dbReference type="InterPro" id="IPR011990">
    <property type="entry name" value="TPR-like_helical_dom_sf"/>
</dbReference>
<dbReference type="PANTHER" id="PTHR44858:SF1">
    <property type="entry name" value="UDP-N-ACETYLGLUCOSAMINE--PEPTIDE N-ACETYLGLUCOSAMINYLTRANSFERASE SPINDLY-RELATED"/>
    <property type="match status" value="1"/>
</dbReference>
<keyword evidence="5" id="KW-1185">Reference proteome</keyword>
<gene>
    <name evidence="4" type="ORF">CSSPTR1EN2_LOCUS14748</name>
</gene>
<dbReference type="Pfam" id="PF00515">
    <property type="entry name" value="TPR_1"/>
    <property type="match status" value="1"/>
</dbReference>
<protein>
    <recommendedName>
        <fullName evidence="6">TPR repeat-containing protein</fullName>
    </recommendedName>
</protein>
<dbReference type="EMBL" id="OZ019895">
    <property type="protein sequence ID" value="CAK9219679.1"/>
    <property type="molecule type" value="Genomic_DNA"/>
</dbReference>
<dbReference type="InterPro" id="IPR019734">
    <property type="entry name" value="TPR_rpt"/>
</dbReference>
<keyword evidence="2 3" id="KW-0802">TPR repeat</keyword>
<evidence type="ECO:0000313" key="4">
    <source>
        <dbReference type="EMBL" id="CAK9219679.1"/>
    </source>
</evidence>
<accession>A0ABP0UEH2</accession>
<feature type="repeat" description="TPR" evidence="3">
    <location>
        <begin position="166"/>
        <end position="199"/>
    </location>
</feature>
<evidence type="ECO:0000313" key="5">
    <source>
        <dbReference type="Proteomes" id="UP001497512"/>
    </source>
</evidence>
<evidence type="ECO:0000256" key="1">
    <source>
        <dbReference type="ARBA" id="ARBA00022737"/>
    </source>
</evidence>
<evidence type="ECO:0000256" key="2">
    <source>
        <dbReference type="ARBA" id="ARBA00022803"/>
    </source>
</evidence>
<dbReference type="PROSITE" id="PS50005">
    <property type="entry name" value="TPR"/>
    <property type="match status" value="1"/>
</dbReference>
<evidence type="ECO:0000256" key="3">
    <source>
        <dbReference type="PROSITE-ProRule" id="PRU00339"/>
    </source>
</evidence>
<sequence length="211" mass="22339">MEILLTLVMVVLGLGLLWAVKMLGSTVAGRTRARGASRSQARRHFVNAAQLLAKSRSPGNAGAVGRKIAREAVAEADAAILLDPKDAALHIVKSLALQQLGRPAAALRSLTTALTKPASRSLSPSERAEALAKRASLFLEQGKGRRGLDLAIADLEESLSLKADNVDVQCMLANCYEKNGQKVKAVAAYQKSLALDPDFSEAKKGLSKVES</sequence>
<proteinExistence type="predicted"/>
<dbReference type="SUPFAM" id="SSF48452">
    <property type="entry name" value="TPR-like"/>
    <property type="match status" value="1"/>
</dbReference>
<dbReference type="Proteomes" id="UP001497512">
    <property type="component" value="Chromosome 3"/>
</dbReference>